<accession>E6PZY7</accession>
<dbReference type="PRINTS" id="PR00502">
    <property type="entry name" value="NUDIXFAMILY"/>
</dbReference>
<evidence type="ECO:0000313" key="3">
    <source>
        <dbReference type="EMBL" id="CBI00496.1"/>
    </source>
</evidence>
<proteinExistence type="predicted"/>
<dbReference type="Pfam" id="PF00293">
    <property type="entry name" value="NUDIX"/>
    <property type="match status" value="1"/>
</dbReference>
<dbReference type="AlphaFoldDB" id="E6PZY7"/>
<dbReference type="CDD" id="cd04673">
    <property type="entry name" value="NUDIX_ADPRase"/>
    <property type="match status" value="1"/>
</dbReference>
<dbReference type="InterPro" id="IPR020084">
    <property type="entry name" value="NUDIX_hydrolase_CS"/>
</dbReference>
<sequence length="146" mass="16579">MIGVGAIVFDADDNLLLIQRATEPAKGRWSIPGGLVELGETLTDAVRRETREETGLEIEPLRIVEVVERIHRDPSPGNRVRYHYVLVDYLCRITGDSVNSGLLQAASDAAQARWICPDQWQQSNPLDMERFTLDVIEKAWRMHRRG</sequence>
<dbReference type="InterPro" id="IPR000086">
    <property type="entry name" value="NUDIX_hydrolase_dom"/>
</dbReference>
<dbReference type="GO" id="GO:0016787">
    <property type="term" value="F:hydrolase activity"/>
    <property type="evidence" value="ECO:0007669"/>
    <property type="project" value="UniProtKB-KW"/>
</dbReference>
<reference evidence="3" key="1">
    <citation type="submission" date="2009-10" db="EMBL/GenBank/DDBJ databases">
        <title>Diversity of trophic interactions inside an arsenic-rich microbial ecosystem.</title>
        <authorList>
            <person name="Bertin P.N."/>
            <person name="Heinrich-Salmeron A."/>
            <person name="Pelletier E."/>
            <person name="Goulhen-Chollet F."/>
            <person name="Arsene-Ploetze F."/>
            <person name="Gallien S."/>
            <person name="Calteau A."/>
            <person name="Vallenet D."/>
            <person name="Casiot C."/>
            <person name="Chane-Woon-Ming B."/>
            <person name="Giloteaux L."/>
            <person name="Barakat M."/>
            <person name="Bonnefoy V."/>
            <person name="Bruneel O."/>
            <person name="Chandler M."/>
            <person name="Cleiss J."/>
            <person name="Duran R."/>
            <person name="Elbaz-Poulichet F."/>
            <person name="Fonknechten N."/>
            <person name="Lauga B."/>
            <person name="Mornico D."/>
            <person name="Ortet P."/>
            <person name="Schaeffer C."/>
            <person name="Siguier P."/>
            <person name="Alexander Thil Smith A."/>
            <person name="Van Dorsselaer A."/>
            <person name="Weissenbach J."/>
            <person name="Medigue C."/>
            <person name="Le Paslier D."/>
        </authorList>
    </citation>
    <scope>NUCLEOTIDE SEQUENCE</scope>
</reference>
<dbReference type="PANTHER" id="PTHR43736:SF1">
    <property type="entry name" value="DIHYDRONEOPTERIN TRIPHOSPHATE DIPHOSPHATASE"/>
    <property type="match status" value="1"/>
</dbReference>
<dbReference type="EMBL" id="CABN01000145">
    <property type="protein sequence ID" value="CBI00496.1"/>
    <property type="molecule type" value="Genomic_DNA"/>
</dbReference>
<dbReference type="InterPro" id="IPR015797">
    <property type="entry name" value="NUDIX_hydrolase-like_dom_sf"/>
</dbReference>
<keyword evidence="1 3" id="KW-0378">Hydrolase</keyword>
<dbReference type="PROSITE" id="PS00893">
    <property type="entry name" value="NUDIX_BOX"/>
    <property type="match status" value="1"/>
</dbReference>
<protein>
    <submittedName>
        <fullName evidence="3">NUDIX hydrolase</fullName>
    </submittedName>
</protein>
<evidence type="ECO:0000259" key="2">
    <source>
        <dbReference type="PROSITE" id="PS51462"/>
    </source>
</evidence>
<dbReference type="PANTHER" id="PTHR43736">
    <property type="entry name" value="ADP-RIBOSE PYROPHOSPHATASE"/>
    <property type="match status" value="1"/>
</dbReference>
<dbReference type="SUPFAM" id="SSF55811">
    <property type="entry name" value="Nudix"/>
    <property type="match status" value="1"/>
</dbReference>
<dbReference type="Gene3D" id="3.90.79.10">
    <property type="entry name" value="Nucleoside Triphosphate Pyrophosphohydrolase"/>
    <property type="match status" value="1"/>
</dbReference>
<gene>
    <name evidence="3" type="ORF">CARN3_0033</name>
</gene>
<dbReference type="InterPro" id="IPR020476">
    <property type="entry name" value="Nudix_hydrolase"/>
</dbReference>
<organism evidence="3">
    <name type="scientific">mine drainage metagenome</name>
    <dbReference type="NCBI Taxonomy" id="410659"/>
    <lineage>
        <taxon>unclassified sequences</taxon>
        <taxon>metagenomes</taxon>
        <taxon>ecological metagenomes</taxon>
    </lineage>
</organism>
<dbReference type="PROSITE" id="PS51462">
    <property type="entry name" value="NUDIX"/>
    <property type="match status" value="1"/>
</dbReference>
<comment type="caution">
    <text evidence="3">The sequence shown here is derived from an EMBL/GenBank/DDBJ whole genome shotgun (WGS) entry which is preliminary data.</text>
</comment>
<name>E6PZY7_9ZZZZ</name>
<evidence type="ECO:0000256" key="1">
    <source>
        <dbReference type="ARBA" id="ARBA00022801"/>
    </source>
</evidence>
<feature type="domain" description="Nudix hydrolase" evidence="2">
    <location>
        <begin position="1"/>
        <end position="139"/>
    </location>
</feature>